<dbReference type="Proteomes" id="UP000011096">
    <property type="component" value="Unassembled WGS sequence"/>
</dbReference>
<dbReference type="GeneID" id="43607187"/>
<keyword evidence="3" id="KW-1185">Reference proteome</keyword>
<evidence type="ECO:0000259" key="1">
    <source>
        <dbReference type="PROSITE" id="PS51782"/>
    </source>
</evidence>
<dbReference type="InterPro" id="IPR036291">
    <property type="entry name" value="NAD(P)-bd_dom_sf"/>
</dbReference>
<comment type="caution">
    <text evidence="2">The sequence shown here is derived from an EMBL/GenBank/DDBJ whole genome shotgun (WGS) entry which is preliminary data.</text>
</comment>
<dbReference type="GO" id="GO:0004029">
    <property type="term" value="F:aldehyde dehydrogenase (NAD+) activity"/>
    <property type="evidence" value="ECO:0007669"/>
    <property type="project" value="TreeGrafter"/>
</dbReference>
<name>A0A7J6J721_COLFN</name>
<gene>
    <name evidence="2" type="ORF">CGGC5_v006317</name>
</gene>
<dbReference type="OrthoDB" id="2130169at2759"/>
<reference evidence="2 3" key="2">
    <citation type="submission" date="2020-04" db="EMBL/GenBank/DDBJ databases">
        <title>Genome sequencing and assembly of multiple isolates from the Colletotrichum gloeosporioides species complex.</title>
        <authorList>
            <person name="Gan P."/>
            <person name="Shirasu K."/>
        </authorList>
    </citation>
    <scope>NUCLEOTIDE SEQUENCE [LARGE SCALE GENOMIC DNA]</scope>
    <source>
        <strain evidence="2 3">Nara gc5</strain>
    </source>
</reference>
<evidence type="ECO:0000313" key="3">
    <source>
        <dbReference type="Proteomes" id="UP000011096"/>
    </source>
</evidence>
<reference evidence="2 3" key="1">
    <citation type="submission" date="2012-08" db="EMBL/GenBank/DDBJ databases">
        <authorList>
            <person name="Gan P.H.P."/>
            <person name="Ikeda K."/>
            <person name="Irieda H."/>
            <person name="Narusaka M."/>
            <person name="O'Connell R.J."/>
            <person name="Narusaka Y."/>
            <person name="Takano Y."/>
            <person name="Kubo Y."/>
            <person name="Shirasu K."/>
        </authorList>
    </citation>
    <scope>NUCLEOTIDE SEQUENCE [LARGE SCALE GENOMIC DNA]</scope>
    <source>
        <strain evidence="2 3">Nara gc5</strain>
    </source>
</reference>
<protein>
    <recommendedName>
        <fullName evidence="1">LysM domain-containing protein</fullName>
    </recommendedName>
</protein>
<dbReference type="InterPro" id="IPR051783">
    <property type="entry name" value="NAD(P)-dependent_oxidoreduct"/>
</dbReference>
<dbReference type="Gene3D" id="3.40.50.720">
    <property type="entry name" value="NAD(P)-binding Rossmann-like Domain"/>
    <property type="match status" value="2"/>
</dbReference>
<dbReference type="InterPro" id="IPR016040">
    <property type="entry name" value="NAD(P)-bd_dom"/>
</dbReference>
<evidence type="ECO:0000313" key="2">
    <source>
        <dbReference type="EMBL" id="KAF4485819.1"/>
    </source>
</evidence>
<dbReference type="InterPro" id="IPR018392">
    <property type="entry name" value="LysM"/>
</dbReference>
<proteinExistence type="predicted"/>
<sequence length="555" mass="60511">MMYPKVGPVLLCIGTIVTFITTLVDGITPIPSLLASTGTCKPHTWANPTTPDQPAVIISRPCPTHTTIHDIRGGDTQPWEINCRSLGDTYENVGPETCQELADDFGISLEKFLFLNPSLDRDCKHILPCATYCTAGFIEPERAWDGICGPSRPGVTCVGTDGQCCNSETWRCGERDIDCAPGTCWEGICWGHKVYTTDGTCGPTTTMPAKIFLTGATGYIGGDALYQLYQKHSDFEYALLIRTEEKAKKVQERFPKARIVIGGLDDSEILEREAAWADIVIHTADSSDHSGAADAIAKGLVSGHSPSRPGFWLHTGGTGILTYFDSEVKKTYGEHDDKVFNDYDGVDEVVNLPAAAFHRNVDEIVLNTGIKHADSVKTAIVCPPTIYGEGRGPVSGRGRQVYELATFVLKEGYSPRIGKGLARWNNVHVHDLSVVFELLVEAALDPSRKDDKEIWGAHGYFFTENGEHVWGDLATLVGKEAHKQGFIKGGEPEVRGLSYDEAVKSSAGFEAASWGLNSRAAAIRAKKVLGWKPQEKSLQDEVPTIVKSEAIRLKL</sequence>
<dbReference type="GO" id="GO:0005737">
    <property type="term" value="C:cytoplasm"/>
    <property type="evidence" value="ECO:0007669"/>
    <property type="project" value="TreeGrafter"/>
</dbReference>
<dbReference type="AlphaFoldDB" id="A0A7J6J721"/>
<dbReference type="SUPFAM" id="SSF51735">
    <property type="entry name" value="NAD(P)-binding Rossmann-fold domains"/>
    <property type="match status" value="1"/>
</dbReference>
<feature type="domain" description="LysM" evidence="1">
    <location>
        <begin position="88"/>
        <end position="134"/>
    </location>
</feature>
<dbReference type="Pfam" id="PF13460">
    <property type="entry name" value="NAD_binding_10"/>
    <property type="match status" value="1"/>
</dbReference>
<dbReference type="PANTHER" id="PTHR48079:SF6">
    <property type="entry name" value="NAD(P)-BINDING DOMAIN-CONTAINING PROTEIN-RELATED"/>
    <property type="match status" value="1"/>
</dbReference>
<dbReference type="PANTHER" id="PTHR48079">
    <property type="entry name" value="PROTEIN YEEZ"/>
    <property type="match status" value="1"/>
</dbReference>
<organism evidence="2 3">
    <name type="scientific">Colletotrichum fructicola (strain Nara gc5)</name>
    <name type="common">Anthracnose fungus</name>
    <name type="synonym">Colletotrichum gloeosporioides (strain Nara gc5)</name>
    <dbReference type="NCBI Taxonomy" id="1213859"/>
    <lineage>
        <taxon>Eukaryota</taxon>
        <taxon>Fungi</taxon>
        <taxon>Dikarya</taxon>
        <taxon>Ascomycota</taxon>
        <taxon>Pezizomycotina</taxon>
        <taxon>Sordariomycetes</taxon>
        <taxon>Hypocreomycetidae</taxon>
        <taxon>Glomerellales</taxon>
        <taxon>Glomerellaceae</taxon>
        <taxon>Colletotrichum</taxon>
        <taxon>Colletotrichum gloeosporioides species complex</taxon>
    </lineage>
</organism>
<accession>A0A7J6J721</accession>
<dbReference type="PROSITE" id="PS51782">
    <property type="entry name" value="LYSM"/>
    <property type="match status" value="1"/>
</dbReference>
<dbReference type="Gene3D" id="3.10.350.10">
    <property type="entry name" value="LysM domain"/>
    <property type="match status" value="1"/>
</dbReference>
<dbReference type="InParanoid" id="A0A7J6J721"/>
<dbReference type="InterPro" id="IPR036779">
    <property type="entry name" value="LysM_dom_sf"/>
</dbReference>
<dbReference type="RefSeq" id="XP_066008907.1">
    <property type="nucleotide sequence ID" value="XM_066151683.1"/>
</dbReference>
<dbReference type="EMBL" id="ANPB02000003">
    <property type="protein sequence ID" value="KAF4485819.1"/>
    <property type="molecule type" value="Genomic_DNA"/>
</dbReference>